<dbReference type="Proteomes" id="UP001337305">
    <property type="component" value="Unassembled WGS sequence"/>
</dbReference>
<dbReference type="Gene3D" id="1.25.40.390">
    <property type="match status" value="2"/>
</dbReference>
<reference evidence="2 3" key="1">
    <citation type="submission" date="2022-09" db="EMBL/GenBank/DDBJ databases">
        <title>Genome sequencing of Flavivirga sp. MEBiC05379.</title>
        <authorList>
            <person name="Oh H.-M."/>
            <person name="Kwon K.K."/>
            <person name="Park M.J."/>
            <person name="Yang S.-H."/>
        </authorList>
    </citation>
    <scope>NUCLEOTIDE SEQUENCE [LARGE SCALE GENOMIC DNA]</scope>
    <source>
        <strain evidence="2 3">MEBiC05379</strain>
    </source>
</reference>
<evidence type="ECO:0000259" key="1">
    <source>
        <dbReference type="Pfam" id="PF14322"/>
    </source>
</evidence>
<feature type="domain" description="SusD-like N-terminal" evidence="1">
    <location>
        <begin position="26"/>
        <end position="225"/>
    </location>
</feature>
<dbReference type="PROSITE" id="PS51257">
    <property type="entry name" value="PROKAR_LIPOPROTEIN"/>
    <property type="match status" value="1"/>
</dbReference>
<name>A0ABU7XW23_9FLAO</name>
<comment type="caution">
    <text evidence="2">The sequence shown here is derived from an EMBL/GenBank/DDBJ whole genome shotgun (WGS) entry which is preliminary data.</text>
</comment>
<dbReference type="Pfam" id="PF14322">
    <property type="entry name" value="SusD-like_3"/>
    <property type="match status" value="1"/>
</dbReference>
<proteinExistence type="predicted"/>
<keyword evidence="3" id="KW-1185">Reference proteome</keyword>
<dbReference type="InterPro" id="IPR033985">
    <property type="entry name" value="SusD-like_N"/>
</dbReference>
<evidence type="ECO:0000313" key="3">
    <source>
        <dbReference type="Proteomes" id="UP001337305"/>
    </source>
</evidence>
<evidence type="ECO:0000313" key="2">
    <source>
        <dbReference type="EMBL" id="MEF3834714.1"/>
    </source>
</evidence>
<dbReference type="SUPFAM" id="SSF48452">
    <property type="entry name" value="TPR-like"/>
    <property type="match status" value="1"/>
</dbReference>
<accession>A0ABU7XW23</accession>
<dbReference type="RefSeq" id="WP_303307029.1">
    <property type="nucleotide sequence ID" value="NZ_JAODOP010000004.1"/>
</dbReference>
<protein>
    <submittedName>
        <fullName evidence="2">RagB/SusD family nutrient uptake outer membrane protein</fullName>
    </submittedName>
</protein>
<organism evidence="2 3">
    <name type="scientific">Flavivirga spongiicola</name>
    <dbReference type="NCBI Taxonomy" id="421621"/>
    <lineage>
        <taxon>Bacteria</taxon>
        <taxon>Pseudomonadati</taxon>
        <taxon>Bacteroidota</taxon>
        <taxon>Flavobacteriia</taxon>
        <taxon>Flavobacteriales</taxon>
        <taxon>Flavobacteriaceae</taxon>
        <taxon>Flavivirga</taxon>
    </lineage>
</organism>
<gene>
    <name evidence="2" type="ORF">N1F79_16365</name>
</gene>
<dbReference type="InterPro" id="IPR011990">
    <property type="entry name" value="TPR-like_helical_dom_sf"/>
</dbReference>
<dbReference type="EMBL" id="JAODOP010000004">
    <property type="protein sequence ID" value="MEF3834714.1"/>
    <property type="molecule type" value="Genomic_DNA"/>
</dbReference>
<sequence>MKNIKYNIITWVSLVFVFTTSCNDILDETPDNRTTIDSIEKISELLVGAYPEGAYVPFLEPMSDNAGDKGPSAGNYRVNEEMFFWNDLNDTDEDTPTNYWNQAYEAIAQANQALVSIEELGGGSKFDAQRGEALLCRAYTHFMLVSIFSKAYDPATASSDLGIPYVLKPETILLGDYSRGTVAEVYANIQKDLEEGLQLITDDYTVPTFHFTKQAASAFASRFYLNMGEWQKVIDHSTLALGVGGAGVLRDWENEYRPRTYSEQVLRYASSTLEPANLLIVSAYSLYDRFHFRARYQLDSDKRDIIFPAANGTGQPWSYTVFGTGDLFYNIPKFDEYFKVTDQAANTGLPFVTFVLLTTDEALLNRAEAYAMLGQLDNAIADINMSYSVKTRSYNPASDALLVSDVATRFAVTEPTLYTPFYNIPAEALPFVNAVLTIKRTIFYNDGLRWFDNKRHNMAIEHIDFFGNSFLLPKGDNRRQIQIPETAQSFGIEANPR</sequence>